<evidence type="ECO:0000256" key="1">
    <source>
        <dbReference type="ARBA" id="ARBA00000832"/>
    </source>
</evidence>
<evidence type="ECO:0000256" key="3">
    <source>
        <dbReference type="ARBA" id="ARBA00004961"/>
    </source>
</evidence>
<dbReference type="Pfam" id="PF01182">
    <property type="entry name" value="Glucosamine_iso"/>
    <property type="match status" value="1"/>
</dbReference>
<comment type="catalytic activity">
    <reaction evidence="1 7">
        <text>6-phospho-D-glucono-1,5-lactone + H2O = 6-phospho-D-gluconate + H(+)</text>
        <dbReference type="Rhea" id="RHEA:12556"/>
        <dbReference type="ChEBI" id="CHEBI:15377"/>
        <dbReference type="ChEBI" id="CHEBI:15378"/>
        <dbReference type="ChEBI" id="CHEBI:57955"/>
        <dbReference type="ChEBI" id="CHEBI:58759"/>
        <dbReference type="EC" id="3.1.1.31"/>
    </reaction>
</comment>
<dbReference type="SUPFAM" id="SSF100950">
    <property type="entry name" value="NagB/RpiA/CoA transferase-like"/>
    <property type="match status" value="1"/>
</dbReference>
<dbReference type="EMBL" id="BNCH01000002">
    <property type="protein sequence ID" value="GHE94743.1"/>
    <property type="molecule type" value="Genomic_DNA"/>
</dbReference>
<dbReference type="InterPro" id="IPR006148">
    <property type="entry name" value="Glc/Gal-6P_isomerase"/>
</dbReference>
<comment type="pathway">
    <text evidence="3 7">Carbohydrate degradation; pentose phosphate pathway; D-ribulose 5-phosphate from D-glucose 6-phosphate (oxidative stage): step 2/3.</text>
</comment>
<dbReference type="PANTHER" id="PTHR11054:SF0">
    <property type="entry name" value="6-PHOSPHOGLUCONOLACTONASE"/>
    <property type="match status" value="1"/>
</dbReference>
<dbReference type="RefSeq" id="WP_191285764.1">
    <property type="nucleotide sequence ID" value="NZ_BNCH01000002.1"/>
</dbReference>
<sequence length="224" mass="23601">MKLVEYADRDMMMLDLADKIASELAMALDHGDRAALAVPGGSSPGPVFDALSGVDLDWERVDVMLTDERWVAEDHPRSNTALLKSRLLVDKAAAARLIPLYGGSAAPEDCLNTLTKDVEDALPLAVVLLGMGEDMHTASLFPGAYRLSDALSAKAPVLLPMRAPGADEPRITLTAPVLNGAMSKHLLIMGEGKRAALAAALDAADALDAPVKAVLADMTVHWAA</sequence>
<evidence type="ECO:0000256" key="4">
    <source>
        <dbReference type="ARBA" id="ARBA00010662"/>
    </source>
</evidence>
<dbReference type="InterPro" id="IPR037171">
    <property type="entry name" value="NagB/RpiA_transferase-like"/>
</dbReference>
<evidence type="ECO:0000256" key="2">
    <source>
        <dbReference type="ARBA" id="ARBA00002681"/>
    </source>
</evidence>
<keyword evidence="7" id="KW-0378">Hydrolase</keyword>
<reference evidence="10" key="1">
    <citation type="journal article" date="2019" name="Int. J. Syst. Evol. Microbiol.">
        <title>The Global Catalogue of Microorganisms (GCM) 10K type strain sequencing project: providing services to taxonomists for standard genome sequencing and annotation.</title>
        <authorList>
            <consortium name="The Broad Institute Genomics Platform"/>
            <consortium name="The Broad Institute Genome Sequencing Center for Infectious Disease"/>
            <person name="Wu L."/>
            <person name="Ma J."/>
        </authorList>
    </citation>
    <scope>NUCLEOTIDE SEQUENCE [LARGE SCALE GENOMIC DNA]</scope>
    <source>
        <strain evidence="10">KCTC 42443</strain>
    </source>
</reference>
<proteinExistence type="inferred from homology"/>
<dbReference type="NCBIfam" id="TIGR01198">
    <property type="entry name" value="pgl"/>
    <property type="match status" value="1"/>
</dbReference>
<organism evidence="9 10">
    <name type="scientific">Aliiroseovarius zhejiangensis</name>
    <dbReference type="NCBI Taxonomy" id="1632025"/>
    <lineage>
        <taxon>Bacteria</taxon>
        <taxon>Pseudomonadati</taxon>
        <taxon>Pseudomonadota</taxon>
        <taxon>Alphaproteobacteria</taxon>
        <taxon>Rhodobacterales</taxon>
        <taxon>Paracoccaceae</taxon>
        <taxon>Aliiroseovarius</taxon>
    </lineage>
</organism>
<comment type="similarity">
    <text evidence="4 7">Belongs to the glucosamine/galactosamine-6-phosphate isomerase family. 6-phosphogluconolactonase subfamily.</text>
</comment>
<dbReference type="EC" id="3.1.1.31" evidence="5 7"/>
<evidence type="ECO:0000256" key="6">
    <source>
        <dbReference type="ARBA" id="ARBA00020337"/>
    </source>
</evidence>
<accession>A0ABQ3IUA9</accession>
<evidence type="ECO:0000259" key="8">
    <source>
        <dbReference type="Pfam" id="PF01182"/>
    </source>
</evidence>
<evidence type="ECO:0000256" key="5">
    <source>
        <dbReference type="ARBA" id="ARBA00013198"/>
    </source>
</evidence>
<dbReference type="PANTHER" id="PTHR11054">
    <property type="entry name" value="6-PHOSPHOGLUCONOLACTONASE"/>
    <property type="match status" value="1"/>
</dbReference>
<dbReference type="InterPro" id="IPR039104">
    <property type="entry name" value="6PGL"/>
</dbReference>
<dbReference type="InterPro" id="IPR005900">
    <property type="entry name" value="6-phosphogluconolactonase_DevB"/>
</dbReference>
<comment type="function">
    <text evidence="2 7">Hydrolysis of 6-phosphogluconolactone to 6-phosphogluconate.</text>
</comment>
<protein>
    <recommendedName>
        <fullName evidence="6 7">6-phosphogluconolactonase</fullName>
        <shortName evidence="7">6PGL</shortName>
        <ecNumber evidence="5 7">3.1.1.31</ecNumber>
    </recommendedName>
</protein>
<comment type="caution">
    <text evidence="9">The sequence shown here is derived from an EMBL/GenBank/DDBJ whole genome shotgun (WGS) entry which is preliminary data.</text>
</comment>
<name>A0ABQ3IUA9_9RHOB</name>
<feature type="domain" description="Glucosamine/galactosamine-6-phosphate isomerase" evidence="8">
    <location>
        <begin position="8"/>
        <end position="222"/>
    </location>
</feature>
<evidence type="ECO:0000313" key="9">
    <source>
        <dbReference type="EMBL" id="GHE94743.1"/>
    </source>
</evidence>
<evidence type="ECO:0000256" key="7">
    <source>
        <dbReference type="RuleBase" id="RU365095"/>
    </source>
</evidence>
<dbReference type="Proteomes" id="UP000609802">
    <property type="component" value="Unassembled WGS sequence"/>
</dbReference>
<evidence type="ECO:0000313" key="10">
    <source>
        <dbReference type="Proteomes" id="UP000609802"/>
    </source>
</evidence>
<keyword evidence="10" id="KW-1185">Reference proteome</keyword>
<dbReference type="CDD" id="cd01400">
    <property type="entry name" value="6PGL"/>
    <property type="match status" value="1"/>
</dbReference>
<dbReference type="Gene3D" id="3.40.50.1360">
    <property type="match status" value="1"/>
</dbReference>
<gene>
    <name evidence="7 9" type="primary">pgl</name>
    <name evidence="9" type="ORF">GCM10016455_14020</name>
</gene>